<protein>
    <submittedName>
        <fullName evidence="4">TetR/AcrR family transcriptional regulator</fullName>
    </submittedName>
</protein>
<dbReference type="PANTHER" id="PTHR30055:SF235">
    <property type="entry name" value="TRANSCRIPTIONAL REGULATORY PROTEIN"/>
    <property type="match status" value="1"/>
</dbReference>
<keyword evidence="5" id="KW-1185">Reference proteome</keyword>
<evidence type="ECO:0000256" key="1">
    <source>
        <dbReference type="ARBA" id="ARBA00023125"/>
    </source>
</evidence>
<dbReference type="Gene3D" id="1.10.357.10">
    <property type="entry name" value="Tetracycline Repressor, domain 2"/>
    <property type="match status" value="1"/>
</dbReference>
<gene>
    <name evidence="4" type="ORF">DPQ33_03390</name>
</gene>
<dbReference type="PRINTS" id="PR00455">
    <property type="entry name" value="HTHTETR"/>
</dbReference>
<dbReference type="InterPro" id="IPR050109">
    <property type="entry name" value="HTH-type_TetR-like_transc_reg"/>
</dbReference>
<dbReference type="OrthoDB" id="9790413at2"/>
<feature type="domain" description="HTH tetR-type" evidence="3">
    <location>
        <begin position="18"/>
        <end position="78"/>
    </location>
</feature>
<dbReference type="Pfam" id="PF00440">
    <property type="entry name" value="TetR_N"/>
    <property type="match status" value="1"/>
</dbReference>
<feature type="DNA-binding region" description="H-T-H motif" evidence="2">
    <location>
        <begin position="41"/>
        <end position="60"/>
    </location>
</feature>
<dbReference type="SUPFAM" id="SSF48498">
    <property type="entry name" value="Tetracyclin repressor-like, C-terminal domain"/>
    <property type="match status" value="1"/>
</dbReference>
<dbReference type="GO" id="GO:0000976">
    <property type="term" value="F:transcription cis-regulatory region binding"/>
    <property type="evidence" value="ECO:0007669"/>
    <property type="project" value="TreeGrafter"/>
</dbReference>
<dbReference type="Proteomes" id="UP000448292">
    <property type="component" value="Unassembled WGS sequence"/>
</dbReference>
<keyword evidence="1 2" id="KW-0238">DNA-binding</keyword>
<evidence type="ECO:0000259" key="3">
    <source>
        <dbReference type="PROSITE" id="PS50977"/>
    </source>
</evidence>
<dbReference type="PANTHER" id="PTHR30055">
    <property type="entry name" value="HTH-TYPE TRANSCRIPTIONAL REGULATOR RUTR"/>
    <property type="match status" value="1"/>
</dbReference>
<evidence type="ECO:0000256" key="2">
    <source>
        <dbReference type="PROSITE-ProRule" id="PRU00335"/>
    </source>
</evidence>
<reference evidence="4 5" key="1">
    <citation type="submission" date="2018-06" db="EMBL/GenBank/DDBJ databases">
        <title>Complete genome of Desulfovibrio indonesiensis P37SLT.</title>
        <authorList>
            <person name="Crispim J.S."/>
            <person name="Vidigal P.M.P."/>
            <person name="Silva L.C.F."/>
            <person name="Laguardia C.N."/>
            <person name="Araujo L.C."/>
            <person name="Dias R.S."/>
            <person name="Sousa M.P."/>
            <person name="Paula S.O."/>
            <person name="Silva C."/>
        </authorList>
    </citation>
    <scope>NUCLEOTIDE SEQUENCE [LARGE SCALE GENOMIC DNA]</scope>
    <source>
        <strain evidence="4 5">P37SLT</strain>
    </source>
</reference>
<evidence type="ECO:0000313" key="4">
    <source>
        <dbReference type="EMBL" id="TVM19417.1"/>
    </source>
</evidence>
<accession>A0A7M3MIY3</accession>
<sequence>MGPPEGEPRRHGEAASRGDTKARLLESAGRIYAAKGFQRATGKEICQDAGVNLAAINYHFGSREGLYVAVLVEAHRRLMDRDTLAASLAPDSPPCERLAGFLDVLIRRLFSESAEGWPVQVVVREMSDPTPALDALVEKEIRPKSKILRAAVGDLMNLPADHEAVLRVTISIITQVISLFQNRPALTLIFPELDWSGNSVERVRDHILTFSLAGAGAAAQRAKMDGT</sequence>
<evidence type="ECO:0000313" key="5">
    <source>
        <dbReference type="Proteomes" id="UP000448292"/>
    </source>
</evidence>
<dbReference type="EMBL" id="QMIE01000002">
    <property type="protein sequence ID" value="TVM19417.1"/>
    <property type="molecule type" value="Genomic_DNA"/>
</dbReference>
<dbReference type="InterPro" id="IPR036271">
    <property type="entry name" value="Tet_transcr_reg_TetR-rel_C_sf"/>
</dbReference>
<dbReference type="SUPFAM" id="SSF46689">
    <property type="entry name" value="Homeodomain-like"/>
    <property type="match status" value="1"/>
</dbReference>
<comment type="caution">
    <text evidence="4">The sequence shown here is derived from an EMBL/GenBank/DDBJ whole genome shotgun (WGS) entry which is preliminary data.</text>
</comment>
<dbReference type="Gene3D" id="1.10.10.60">
    <property type="entry name" value="Homeodomain-like"/>
    <property type="match status" value="1"/>
</dbReference>
<proteinExistence type="predicted"/>
<dbReference type="AlphaFoldDB" id="A0A7M3MIY3"/>
<name>A0A7M3MIY3_9BACT</name>
<dbReference type="InterPro" id="IPR009057">
    <property type="entry name" value="Homeodomain-like_sf"/>
</dbReference>
<dbReference type="GO" id="GO:0003700">
    <property type="term" value="F:DNA-binding transcription factor activity"/>
    <property type="evidence" value="ECO:0007669"/>
    <property type="project" value="TreeGrafter"/>
</dbReference>
<dbReference type="InterPro" id="IPR015292">
    <property type="entry name" value="Tscrpt_reg_YbiH_C"/>
</dbReference>
<organism evidence="4 5">
    <name type="scientific">Oceanidesulfovibrio indonesiensis</name>
    <dbReference type="NCBI Taxonomy" id="54767"/>
    <lineage>
        <taxon>Bacteria</taxon>
        <taxon>Pseudomonadati</taxon>
        <taxon>Thermodesulfobacteriota</taxon>
        <taxon>Desulfovibrionia</taxon>
        <taxon>Desulfovibrionales</taxon>
        <taxon>Desulfovibrionaceae</taxon>
        <taxon>Oceanidesulfovibrio</taxon>
    </lineage>
</organism>
<dbReference type="Pfam" id="PF09209">
    <property type="entry name" value="CecR_C"/>
    <property type="match status" value="1"/>
</dbReference>
<dbReference type="PROSITE" id="PS50977">
    <property type="entry name" value="HTH_TETR_2"/>
    <property type="match status" value="1"/>
</dbReference>
<dbReference type="InterPro" id="IPR001647">
    <property type="entry name" value="HTH_TetR"/>
</dbReference>
<dbReference type="RefSeq" id="WP_144301773.1">
    <property type="nucleotide sequence ID" value="NZ_QMIE01000002.1"/>
</dbReference>